<sequence length="86" mass="9152">MAPSPLTTARSQSRVAKKKKSPSPPVTDDNKYPHAHTPTSFVGTLQNRAPSTPAAAPHAHNPTPPPKLFPKNPDISIKNPGLNQTT</sequence>
<feature type="compositionally biased region" description="Polar residues" evidence="1">
    <location>
        <begin position="37"/>
        <end position="48"/>
    </location>
</feature>
<organism evidence="2 3">
    <name type="scientific">Pandoravirus dulcis</name>
    <dbReference type="NCBI Taxonomy" id="1349409"/>
    <lineage>
        <taxon>Viruses</taxon>
        <taxon>Pandoravirus</taxon>
    </lineage>
</organism>
<evidence type="ECO:0000313" key="2">
    <source>
        <dbReference type="EMBL" id="ATE82583.1"/>
    </source>
</evidence>
<reference evidence="2 3" key="1">
    <citation type="journal article" date="2013" name="Science">
        <title>Pandoraviruses: amoeba viruses with genomes up to 2.5 Mb reaching that of parasitic eukaryotes.</title>
        <authorList>
            <person name="Philippe N."/>
            <person name="Legendre M."/>
            <person name="Doutre G."/>
            <person name="Coute Y."/>
            <person name="Poirot O."/>
            <person name="Lescot M."/>
            <person name="Arslan D."/>
            <person name="Seltzer V."/>
            <person name="Bertaux L."/>
            <person name="Bruley C."/>
            <person name="Garin J."/>
            <person name="Claverie J.M."/>
            <person name="Abergel C."/>
        </authorList>
    </citation>
    <scope>NUCLEOTIDE SEQUENCE [LARGE SCALE GENOMIC DNA]</scope>
    <source>
        <strain evidence="2">Melbourne</strain>
    </source>
</reference>
<name>A0A291AU88_9VIRU</name>
<accession>A0A291AU88</accession>
<feature type="compositionally biased region" description="Low complexity" evidence="1">
    <location>
        <begin position="49"/>
        <end position="61"/>
    </location>
</feature>
<dbReference type="KEGG" id="vg:34568057"/>
<dbReference type="EMBL" id="KC977570">
    <property type="protein sequence ID" value="ATE82583.1"/>
    <property type="molecule type" value="Genomic_DNA"/>
</dbReference>
<dbReference type="RefSeq" id="YP_009430292.1">
    <property type="nucleotide sequence ID" value="NC_021858.1"/>
</dbReference>
<proteinExistence type="predicted"/>
<dbReference type="GeneID" id="34568057"/>
<feature type="region of interest" description="Disordered" evidence="1">
    <location>
        <begin position="1"/>
        <end position="86"/>
    </location>
</feature>
<gene>
    <name evidence="2" type="ORF">pdul_cds_1063</name>
</gene>
<feature type="compositionally biased region" description="Polar residues" evidence="1">
    <location>
        <begin position="1"/>
        <end position="14"/>
    </location>
</feature>
<dbReference type="Proteomes" id="UP000201566">
    <property type="component" value="Segment"/>
</dbReference>
<evidence type="ECO:0000313" key="3">
    <source>
        <dbReference type="Proteomes" id="UP000201566"/>
    </source>
</evidence>
<protein>
    <submittedName>
        <fullName evidence="2">Uncharacterized protein</fullName>
    </submittedName>
</protein>
<evidence type="ECO:0000256" key="1">
    <source>
        <dbReference type="SAM" id="MobiDB-lite"/>
    </source>
</evidence>